<comment type="caution">
    <text evidence="2">The sequence shown here is derived from an EMBL/GenBank/DDBJ whole genome shotgun (WGS) entry which is preliminary data.</text>
</comment>
<reference evidence="2 3" key="1">
    <citation type="submission" date="2016-03" db="EMBL/GenBank/DDBJ databases">
        <title>Comparative genomics of the ectomycorrhizal sister species Rhizopogon vinicolor and Rhizopogon vesiculosus (Basidiomycota: Boletales) reveals a divergence of the mating type B locus.</title>
        <authorList>
            <person name="Mujic A.B."/>
            <person name="Kuo A."/>
            <person name="Tritt A."/>
            <person name="Lipzen A."/>
            <person name="Chen C."/>
            <person name="Johnson J."/>
            <person name="Sharma A."/>
            <person name="Barry K."/>
            <person name="Grigoriev I.V."/>
            <person name="Spatafora J.W."/>
        </authorList>
    </citation>
    <scope>NUCLEOTIDE SEQUENCE [LARGE SCALE GENOMIC DNA]</scope>
    <source>
        <strain evidence="2 3">AM-OR11-056</strain>
    </source>
</reference>
<gene>
    <name evidence="2" type="ORF">AZE42_12971</name>
</gene>
<dbReference type="AlphaFoldDB" id="A0A1J8QR24"/>
<proteinExistence type="predicted"/>
<feature type="signal peptide" evidence="1">
    <location>
        <begin position="1"/>
        <end position="17"/>
    </location>
</feature>
<keyword evidence="3" id="KW-1185">Reference proteome</keyword>
<keyword evidence="1" id="KW-0732">Signal</keyword>
<evidence type="ECO:0000313" key="3">
    <source>
        <dbReference type="Proteomes" id="UP000183567"/>
    </source>
</evidence>
<evidence type="ECO:0000313" key="2">
    <source>
        <dbReference type="EMBL" id="OJA15913.1"/>
    </source>
</evidence>
<sequence length="564" mass="63032">MISLLLFALALSAFVWSQQGALAVAVIVPTAFGILLYAFVIIASLISLRCPFQTPVSALIRFLWRRRINIWRGNGGDMRSSPPDTVTRDLGELSEAPSVQWIFETSTDPEVISSAAWLLPTIEWTCELHMQTVRSRLLSTFKACFHAGVQLSVSARQRALACGRALHHVTCDETIRKLNPSVDNDQHSDWDSLQLWSAWHPIALPWGLDACRTSFDQYATTLDKNQENQARIALRIAIVTGCPGFPKSTDVTLIWDGVFEWNNANRAPKDFDWLVDFLVHFRTSGARNFDAMADALLALSAMQGLGSPEKRDNYLDAIIFSMEVDKPSRLRHAALRAVFDARLQLVEMADDKEGDSEFREQLLTDLPAALLTTTKLVAPQLSAHEPDAIFNPGREYFYLRLIFTLAKQSDWRDQLKKAGHIDRCVVLLDHVVNLKNFSADSLEPVNNHPYYLAGTLIRLGASGSYRSSGFADKISELEWWKLLKGAWLAMRSNDLYSEEEPLEALPGIVTYTLESLGTEAAKYDSKSLVRAVDRIYEALKDEEARPGIISAVKSVKDRLGSSGS</sequence>
<evidence type="ECO:0000256" key="1">
    <source>
        <dbReference type="SAM" id="SignalP"/>
    </source>
</evidence>
<feature type="chain" id="PRO_5012408026" evidence="1">
    <location>
        <begin position="18"/>
        <end position="564"/>
    </location>
</feature>
<protein>
    <submittedName>
        <fullName evidence="2">Uncharacterized protein</fullName>
    </submittedName>
</protein>
<name>A0A1J8QR24_9AGAM</name>
<accession>A0A1J8QR24</accession>
<dbReference type="EMBL" id="LVVM01002793">
    <property type="protein sequence ID" value="OJA15913.1"/>
    <property type="molecule type" value="Genomic_DNA"/>
</dbReference>
<dbReference type="Proteomes" id="UP000183567">
    <property type="component" value="Unassembled WGS sequence"/>
</dbReference>
<organism evidence="2 3">
    <name type="scientific">Rhizopogon vesiculosus</name>
    <dbReference type="NCBI Taxonomy" id="180088"/>
    <lineage>
        <taxon>Eukaryota</taxon>
        <taxon>Fungi</taxon>
        <taxon>Dikarya</taxon>
        <taxon>Basidiomycota</taxon>
        <taxon>Agaricomycotina</taxon>
        <taxon>Agaricomycetes</taxon>
        <taxon>Agaricomycetidae</taxon>
        <taxon>Boletales</taxon>
        <taxon>Suillineae</taxon>
        <taxon>Rhizopogonaceae</taxon>
        <taxon>Rhizopogon</taxon>
    </lineage>
</organism>
<dbReference type="OrthoDB" id="2627868at2759"/>